<reference evidence="2" key="1">
    <citation type="submission" date="2019-12" db="EMBL/GenBank/DDBJ databases">
        <title>Genome sequencing and annotation of Brassica cretica.</title>
        <authorList>
            <person name="Studholme D.J."/>
            <person name="Sarris P.F."/>
        </authorList>
    </citation>
    <scope>NUCLEOTIDE SEQUENCE</scope>
    <source>
        <strain evidence="2">PFS-001/15</strain>
        <tissue evidence="2">Leaf</tissue>
    </source>
</reference>
<comment type="caution">
    <text evidence="2">The sequence shown here is derived from an EMBL/GenBank/DDBJ whole genome shotgun (WGS) entry which is preliminary data.</text>
</comment>
<evidence type="ECO:0000313" key="3">
    <source>
        <dbReference type="Proteomes" id="UP000712281"/>
    </source>
</evidence>
<protein>
    <submittedName>
        <fullName evidence="2">Uncharacterized protein</fullName>
    </submittedName>
</protein>
<dbReference type="AlphaFoldDB" id="A0A8S9L271"/>
<gene>
    <name evidence="2" type="ORF">F2Q68_00010890</name>
</gene>
<dbReference type="EMBL" id="QGKW02000717">
    <property type="protein sequence ID" value="KAF2599438.1"/>
    <property type="molecule type" value="Genomic_DNA"/>
</dbReference>
<evidence type="ECO:0000313" key="2">
    <source>
        <dbReference type="EMBL" id="KAF2599438.1"/>
    </source>
</evidence>
<feature type="region of interest" description="Disordered" evidence="1">
    <location>
        <begin position="36"/>
        <end position="58"/>
    </location>
</feature>
<organism evidence="2 3">
    <name type="scientific">Brassica cretica</name>
    <name type="common">Mustard</name>
    <dbReference type="NCBI Taxonomy" id="69181"/>
    <lineage>
        <taxon>Eukaryota</taxon>
        <taxon>Viridiplantae</taxon>
        <taxon>Streptophyta</taxon>
        <taxon>Embryophyta</taxon>
        <taxon>Tracheophyta</taxon>
        <taxon>Spermatophyta</taxon>
        <taxon>Magnoliopsida</taxon>
        <taxon>eudicotyledons</taxon>
        <taxon>Gunneridae</taxon>
        <taxon>Pentapetalae</taxon>
        <taxon>rosids</taxon>
        <taxon>malvids</taxon>
        <taxon>Brassicales</taxon>
        <taxon>Brassicaceae</taxon>
        <taxon>Brassiceae</taxon>
        <taxon>Brassica</taxon>
    </lineage>
</organism>
<accession>A0A8S9L271</accession>
<evidence type="ECO:0000256" key="1">
    <source>
        <dbReference type="SAM" id="MobiDB-lite"/>
    </source>
</evidence>
<sequence>MVHHLRSSPCYHRLVTCRHIRCVVVTYRIREMESMGREERKAFEAEPPCSSQPPVVPP</sequence>
<proteinExistence type="predicted"/>
<dbReference type="Proteomes" id="UP000712281">
    <property type="component" value="Unassembled WGS sequence"/>
</dbReference>
<name>A0A8S9L271_BRACR</name>